<keyword evidence="3" id="KW-1185">Reference proteome</keyword>
<name>A0ABT7GRU9_9ACTN</name>
<dbReference type="EMBL" id="JASITI010000010">
    <property type="protein sequence ID" value="MDK9496036.1"/>
    <property type="molecule type" value="Genomic_DNA"/>
</dbReference>
<dbReference type="Proteomes" id="UP001223390">
    <property type="component" value="Unassembled WGS sequence"/>
</dbReference>
<evidence type="ECO:0000313" key="2">
    <source>
        <dbReference type="EMBL" id="MDK9496036.1"/>
    </source>
</evidence>
<organism evidence="2 3">
    <name type="scientific">Streptomyces katrae</name>
    <dbReference type="NCBI Taxonomy" id="68223"/>
    <lineage>
        <taxon>Bacteria</taxon>
        <taxon>Bacillati</taxon>
        <taxon>Actinomycetota</taxon>
        <taxon>Actinomycetes</taxon>
        <taxon>Kitasatosporales</taxon>
        <taxon>Streptomycetaceae</taxon>
        <taxon>Streptomyces</taxon>
    </lineage>
</organism>
<proteinExistence type="predicted"/>
<dbReference type="InterPro" id="IPR012349">
    <property type="entry name" value="Split_barrel_FMN-bd"/>
</dbReference>
<protein>
    <submittedName>
        <fullName evidence="2">Pyridoxamine 5'-phosphate oxidase family protein</fullName>
    </submittedName>
</protein>
<evidence type="ECO:0000256" key="1">
    <source>
        <dbReference type="SAM" id="MobiDB-lite"/>
    </source>
</evidence>
<sequence length="339" mass="36688">MSPSSRTPGPRTAMTVLGSAPLDVLDAYRTCEFATLGKDGTPLAWPTAVARRDDGTLLLTTSLAFAQKALNVRRDGRVGLLFSDPTGSGLDFAPQVFVGGRAQCPDTVMAGPRGAEEYWRRLFERQPHSRAYLTRPMRPVMSWYYLRLLITVEPEVVVVRPPLAELPDLPVTAAPAGTEALPGAAQLAGLPTAVLAARDASGAPVLARTRPRPTAAGYLVEVPEDCPVEPGPASLLVHRHDELLDHMYNALVRGELRRTAAGWVVVPSSVVEPMGSGRASDALRVLRRTWRSTDRYLARRGLRRPKVQWDRFRALAEPGKESAPAGRGARPAAKGAPHH</sequence>
<feature type="compositionally biased region" description="Low complexity" evidence="1">
    <location>
        <begin position="323"/>
        <end position="339"/>
    </location>
</feature>
<dbReference type="SUPFAM" id="SSF50475">
    <property type="entry name" value="FMN-binding split barrel"/>
    <property type="match status" value="1"/>
</dbReference>
<evidence type="ECO:0000313" key="3">
    <source>
        <dbReference type="Proteomes" id="UP001223390"/>
    </source>
</evidence>
<dbReference type="Gene3D" id="2.30.110.10">
    <property type="entry name" value="Electron Transport, Fmn-binding Protein, Chain A"/>
    <property type="match status" value="1"/>
</dbReference>
<gene>
    <name evidence="2" type="ORF">QEZ40_000373</name>
</gene>
<feature type="region of interest" description="Disordered" evidence="1">
    <location>
        <begin position="316"/>
        <end position="339"/>
    </location>
</feature>
<dbReference type="RefSeq" id="WP_285341564.1">
    <property type="nucleotide sequence ID" value="NZ_JASITI010000010.1"/>
</dbReference>
<reference evidence="2 3" key="1">
    <citation type="submission" date="2023-05" db="EMBL/GenBank/DDBJ databases">
        <title>Sequencing and Assembly of Streptomyces sp. NP73.</title>
        <authorList>
            <person name="Konwar A.N."/>
            <person name="Saikia K."/>
            <person name="Thakur D."/>
        </authorList>
    </citation>
    <scope>NUCLEOTIDE SEQUENCE [LARGE SCALE GENOMIC DNA]</scope>
    <source>
        <strain evidence="2 3">NP73</strain>
    </source>
</reference>
<comment type="caution">
    <text evidence="2">The sequence shown here is derived from an EMBL/GenBank/DDBJ whole genome shotgun (WGS) entry which is preliminary data.</text>
</comment>
<accession>A0ABT7GRU9</accession>